<proteinExistence type="predicted"/>
<keyword evidence="1" id="KW-1185">Reference proteome</keyword>
<name>A0A7I4YHI9_HAECO</name>
<evidence type="ECO:0000313" key="1">
    <source>
        <dbReference type="Proteomes" id="UP000025227"/>
    </source>
</evidence>
<protein>
    <submittedName>
        <fullName evidence="2">Ovule protein</fullName>
    </submittedName>
</protein>
<accession>A0A7I4YHI9</accession>
<dbReference type="WBParaSite" id="HCON_00093150-00001">
    <property type="protein sequence ID" value="HCON_00093150-00001"/>
    <property type="gene ID" value="HCON_00093150"/>
</dbReference>
<organism evidence="1 2">
    <name type="scientific">Haemonchus contortus</name>
    <name type="common">Barber pole worm</name>
    <dbReference type="NCBI Taxonomy" id="6289"/>
    <lineage>
        <taxon>Eukaryota</taxon>
        <taxon>Metazoa</taxon>
        <taxon>Ecdysozoa</taxon>
        <taxon>Nematoda</taxon>
        <taxon>Chromadorea</taxon>
        <taxon>Rhabditida</taxon>
        <taxon>Rhabditina</taxon>
        <taxon>Rhabditomorpha</taxon>
        <taxon>Strongyloidea</taxon>
        <taxon>Trichostrongylidae</taxon>
        <taxon>Haemonchus</taxon>
    </lineage>
</organism>
<dbReference type="Proteomes" id="UP000025227">
    <property type="component" value="Unplaced"/>
</dbReference>
<evidence type="ECO:0000313" key="2">
    <source>
        <dbReference type="WBParaSite" id="HCON_00093150-00001"/>
    </source>
</evidence>
<dbReference type="AlphaFoldDB" id="A0A7I4YHI9"/>
<sequence length="68" mass="7795">ESPRADRNHTPSENVTVEVDSQDEMLFVNRCDCCCLLEALTCNKKLVTRKESEGSSLKRKGRVKLRNR</sequence>
<reference evidence="2" key="1">
    <citation type="submission" date="2020-12" db="UniProtKB">
        <authorList>
            <consortium name="WormBaseParasite"/>
        </authorList>
    </citation>
    <scope>IDENTIFICATION</scope>
    <source>
        <strain evidence="2">MHco3</strain>
    </source>
</reference>